<keyword evidence="2" id="KW-1185">Reference proteome</keyword>
<reference evidence="1" key="1">
    <citation type="submission" date="2020-08" db="EMBL/GenBank/DDBJ databases">
        <title>Genome public.</title>
        <authorList>
            <person name="Liu C."/>
            <person name="Sun Q."/>
        </authorList>
    </citation>
    <scope>NUCLEOTIDE SEQUENCE</scope>
    <source>
        <strain evidence="1">NSJ-31</strain>
    </source>
</reference>
<sequence>MRLLKKELDLEGCETLYHRAFSEQMLREDFEVRAGRWWVEDGWLVGQNRDNFAAMIISKADYFGNVMLDFKACTVLPCTHDINVMWNGSWNEQTNTRDIAYVAGLQGWWHGKVGIEKSPEYKLNAANPLFAFTPGQVYHVQTGSIDGHVFVIIDGVLVLELTDPDPIDNTKYGRVGFEAYCSYLKFTDFSIKRVAYREVEEAYQPEF</sequence>
<gene>
    <name evidence="1" type="ORF">H8711_07005</name>
</gene>
<name>A0A926DWJ1_9FIRM</name>
<dbReference type="AlphaFoldDB" id="A0A926DWJ1"/>
<dbReference type="Gene3D" id="2.60.120.560">
    <property type="entry name" value="Exo-inulinase, domain 1"/>
    <property type="match status" value="1"/>
</dbReference>
<protein>
    <submittedName>
        <fullName evidence="1">Uncharacterized protein</fullName>
    </submittedName>
</protein>
<accession>A0A926DWJ1</accession>
<evidence type="ECO:0000313" key="1">
    <source>
        <dbReference type="EMBL" id="MBC8546683.1"/>
    </source>
</evidence>
<dbReference type="EMBL" id="JACRST010000008">
    <property type="protein sequence ID" value="MBC8546683.1"/>
    <property type="molecule type" value="Genomic_DNA"/>
</dbReference>
<proteinExistence type="predicted"/>
<dbReference type="RefSeq" id="WP_249282762.1">
    <property type="nucleotide sequence ID" value="NZ_JACRST010000008.1"/>
</dbReference>
<evidence type="ECO:0000313" key="2">
    <source>
        <dbReference type="Proteomes" id="UP000653127"/>
    </source>
</evidence>
<organism evidence="1 2">
    <name type="scientific">Ligaoa zhengdingensis</name>
    <dbReference type="NCBI Taxonomy" id="2763658"/>
    <lineage>
        <taxon>Bacteria</taxon>
        <taxon>Bacillati</taxon>
        <taxon>Bacillota</taxon>
        <taxon>Clostridia</taxon>
        <taxon>Eubacteriales</taxon>
        <taxon>Oscillospiraceae</taxon>
        <taxon>Ligaoa</taxon>
    </lineage>
</organism>
<comment type="caution">
    <text evidence="1">The sequence shown here is derived from an EMBL/GenBank/DDBJ whole genome shotgun (WGS) entry which is preliminary data.</text>
</comment>
<dbReference type="Proteomes" id="UP000653127">
    <property type="component" value="Unassembled WGS sequence"/>
</dbReference>